<comment type="caution">
    <text evidence="1">The sequence shown here is derived from an EMBL/GenBank/DDBJ whole genome shotgun (WGS) entry which is preliminary data.</text>
</comment>
<protein>
    <submittedName>
        <fullName evidence="1">Uncharacterized protein</fullName>
    </submittedName>
</protein>
<dbReference type="AlphaFoldDB" id="A0AAV4X5V1"/>
<dbReference type="Proteomes" id="UP001054945">
    <property type="component" value="Unassembled WGS sequence"/>
</dbReference>
<proteinExistence type="predicted"/>
<name>A0AAV4X5V1_CAEEX</name>
<gene>
    <name evidence="1" type="ORF">CEXT_364251</name>
</gene>
<keyword evidence="2" id="KW-1185">Reference proteome</keyword>
<accession>A0AAV4X5V1</accession>
<organism evidence="1 2">
    <name type="scientific">Caerostris extrusa</name>
    <name type="common">Bark spider</name>
    <name type="synonym">Caerostris bankana</name>
    <dbReference type="NCBI Taxonomy" id="172846"/>
    <lineage>
        <taxon>Eukaryota</taxon>
        <taxon>Metazoa</taxon>
        <taxon>Ecdysozoa</taxon>
        <taxon>Arthropoda</taxon>
        <taxon>Chelicerata</taxon>
        <taxon>Arachnida</taxon>
        <taxon>Araneae</taxon>
        <taxon>Araneomorphae</taxon>
        <taxon>Entelegynae</taxon>
        <taxon>Araneoidea</taxon>
        <taxon>Araneidae</taxon>
        <taxon>Caerostris</taxon>
    </lineage>
</organism>
<evidence type="ECO:0000313" key="1">
    <source>
        <dbReference type="EMBL" id="GIY89904.1"/>
    </source>
</evidence>
<reference evidence="1 2" key="1">
    <citation type="submission" date="2021-06" db="EMBL/GenBank/DDBJ databases">
        <title>Caerostris extrusa draft genome.</title>
        <authorList>
            <person name="Kono N."/>
            <person name="Arakawa K."/>
        </authorList>
    </citation>
    <scope>NUCLEOTIDE SEQUENCE [LARGE SCALE GENOMIC DNA]</scope>
</reference>
<sequence length="118" mass="13432">MILKHYLERISNFCLGFPCYPVPSTSFHPFSIHIRGVVPRKYALFLFSGRGCQLFFFFPPSLDELGLMLLNVFVIVIALKDFDKPQQYHILGVLCQPLSKDDAYCGSFQFVIMSTSVG</sequence>
<dbReference type="EMBL" id="BPLR01017269">
    <property type="protein sequence ID" value="GIY89904.1"/>
    <property type="molecule type" value="Genomic_DNA"/>
</dbReference>
<evidence type="ECO:0000313" key="2">
    <source>
        <dbReference type="Proteomes" id="UP001054945"/>
    </source>
</evidence>